<dbReference type="Gene3D" id="6.10.140.2220">
    <property type="match status" value="1"/>
</dbReference>
<proteinExistence type="predicted"/>
<comment type="caution">
    <text evidence="6">The sequence shown here is derived from an EMBL/GenBank/DDBJ whole genome shotgun (WGS) entry which is preliminary data.</text>
</comment>
<dbReference type="InterPro" id="IPR002893">
    <property type="entry name" value="Znf_MYND"/>
</dbReference>
<dbReference type="SUPFAM" id="SSF144232">
    <property type="entry name" value="HIT/MYND zinc finger-like"/>
    <property type="match status" value="1"/>
</dbReference>
<gene>
    <name evidence="6" type="ORF">VKT23_012990</name>
</gene>
<keyword evidence="2 4" id="KW-0863">Zinc-finger</keyword>
<keyword evidence="3" id="KW-0862">Zinc</keyword>
<dbReference type="EMBL" id="JBANRG010000034">
    <property type="protein sequence ID" value="KAK7450108.1"/>
    <property type="molecule type" value="Genomic_DNA"/>
</dbReference>
<dbReference type="PROSITE" id="PS50865">
    <property type="entry name" value="ZF_MYND_2"/>
    <property type="match status" value="1"/>
</dbReference>
<accession>A0ABR1J6Y7</accession>
<keyword evidence="1" id="KW-0479">Metal-binding</keyword>
<feature type="domain" description="MYND-type" evidence="5">
    <location>
        <begin position="105"/>
        <end position="141"/>
    </location>
</feature>
<evidence type="ECO:0000256" key="4">
    <source>
        <dbReference type="PROSITE-ProRule" id="PRU00134"/>
    </source>
</evidence>
<sequence length="691" mass="78268">MAEHVKRLESTLNQCSNDEEKVSALLSIMQLNDEKKLIDLQSNGQNEARPQDQNAVLASALMDVAQKHGLEEKFLTASLASAQDKASFCTHLDRLECGNHDVNKSRRCGGLASKACSACHLVSYCSQTCQKEHWKLHKRDCKGSLGKADWKPEWVCERRQPSFVGGGSGWEGQRMYGMGRHLWGNMPAIDILNLKHNEGHIKSLCQDFSLAFIGMVFTSKFISPYRPSLSLASGDLRNIVKTVNELPDNYQGSLNILLNDRDPMVTSRNLLILSILGLVPDLNDSTEHALHLWYSVFLPGTWTTKVLMVLRDHDLIALKGNRCLSFGSNSTMNIALSDDTKEFIAAMFVVNGMRNLTPEIASNSLHKIMSAAERVDYRDRYYFRLDPSHRVSFQEWRHFGLIYPFSAFNAQLNIPNPWLFNEEHRLYLNDSANPFQCWDVHSAFKIGKAHGTTREDIIGCLYFYIKDQLRIFAQRLRSFRINISLTDGDAMDLAGRVRHGEIPGIPASISFDRIEVSNIIDVEYIGVKPVLETWGPYLRKGNKHSALVGLFMNWAFTTPGATTKDDTRLAGTTMDTLVKQYPDMLSQLLSSGPEDNNPHMMGIISNLDICNENSEQFRDYLRKKGASQAAKNTGLTMRKANKIIPFRIGTPLGTPLHVMPGTLRDEDRYILMCLYDFTWQERYVEWELTSH</sequence>
<keyword evidence="7" id="KW-1185">Reference proteome</keyword>
<evidence type="ECO:0000256" key="1">
    <source>
        <dbReference type="ARBA" id="ARBA00022723"/>
    </source>
</evidence>
<dbReference type="Pfam" id="PF14737">
    <property type="entry name" value="DUF4470"/>
    <property type="match status" value="1"/>
</dbReference>
<evidence type="ECO:0000256" key="3">
    <source>
        <dbReference type="ARBA" id="ARBA00022833"/>
    </source>
</evidence>
<name>A0ABR1J6Y7_9AGAR</name>
<dbReference type="InterPro" id="IPR027974">
    <property type="entry name" value="DUF4470"/>
</dbReference>
<dbReference type="Proteomes" id="UP001498398">
    <property type="component" value="Unassembled WGS sequence"/>
</dbReference>
<protein>
    <recommendedName>
        <fullName evidence="5">MYND-type domain-containing protein</fullName>
    </recommendedName>
</protein>
<evidence type="ECO:0000256" key="2">
    <source>
        <dbReference type="ARBA" id="ARBA00022771"/>
    </source>
</evidence>
<dbReference type="Pfam" id="PF01753">
    <property type="entry name" value="zf-MYND"/>
    <property type="match status" value="1"/>
</dbReference>
<evidence type="ECO:0000313" key="7">
    <source>
        <dbReference type="Proteomes" id="UP001498398"/>
    </source>
</evidence>
<evidence type="ECO:0000259" key="5">
    <source>
        <dbReference type="PROSITE" id="PS50865"/>
    </source>
</evidence>
<organism evidence="6 7">
    <name type="scientific">Marasmiellus scandens</name>
    <dbReference type="NCBI Taxonomy" id="2682957"/>
    <lineage>
        <taxon>Eukaryota</taxon>
        <taxon>Fungi</taxon>
        <taxon>Dikarya</taxon>
        <taxon>Basidiomycota</taxon>
        <taxon>Agaricomycotina</taxon>
        <taxon>Agaricomycetes</taxon>
        <taxon>Agaricomycetidae</taxon>
        <taxon>Agaricales</taxon>
        <taxon>Marasmiineae</taxon>
        <taxon>Omphalotaceae</taxon>
        <taxon>Marasmiellus</taxon>
    </lineage>
</organism>
<evidence type="ECO:0000313" key="6">
    <source>
        <dbReference type="EMBL" id="KAK7450108.1"/>
    </source>
</evidence>
<reference evidence="6 7" key="1">
    <citation type="submission" date="2024-01" db="EMBL/GenBank/DDBJ databases">
        <title>A draft genome for the cacao thread blight pathogen Marasmiellus scandens.</title>
        <authorList>
            <person name="Baruah I.K."/>
            <person name="Leung J."/>
            <person name="Bukari Y."/>
            <person name="Amoako-Attah I."/>
            <person name="Meinhardt L.W."/>
            <person name="Bailey B.A."/>
            <person name="Cohen S.P."/>
        </authorList>
    </citation>
    <scope>NUCLEOTIDE SEQUENCE [LARGE SCALE GENOMIC DNA]</scope>
    <source>
        <strain evidence="6 7">GH-19</strain>
    </source>
</reference>